<dbReference type="InParanoid" id="A0A2G5DTQ6"/>
<dbReference type="InterPro" id="IPR039495">
    <property type="entry name" value="TAF1A"/>
</dbReference>
<dbReference type="EMBL" id="KZ305032">
    <property type="protein sequence ID" value="PIA46875.1"/>
    <property type="molecule type" value="Genomic_DNA"/>
</dbReference>
<proteinExistence type="predicted"/>
<dbReference type="FunCoup" id="A0A2G5DTQ6">
    <property type="interactions" value="1265"/>
</dbReference>
<dbReference type="STRING" id="218851.A0A2G5DTQ6"/>
<feature type="region of interest" description="Disordered" evidence="1">
    <location>
        <begin position="1"/>
        <end position="50"/>
    </location>
</feature>
<organism evidence="2 3">
    <name type="scientific">Aquilegia coerulea</name>
    <name type="common">Rocky mountain columbine</name>
    <dbReference type="NCBI Taxonomy" id="218851"/>
    <lineage>
        <taxon>Eukaryota</taxon>
        <taxon>Viridiplantae</taxon>
        <taxon>Streptophyta</taxon>
        <taxon>Embryophyta</taxon>
        <taxon>Tracheophyta</taxon>
        <taxon>Spermatophyta</taxon>
        <taxon>Magnoliopsida</taxon>
        <taxon>Ranunculales</taxon>
        <taxon>Ranunculaceae</taxon>
        <taxon>Thalictroideae</taxon>
        <taxon>Aquilegia</taxon>
    </lineage>
</organism>
<dbReference type="GO" id="GO:0000120">
    <property type="term" value="C:RNA polymerase I transcription regulator complex"/>
    <property type="evidence" value="ECO:0007669"/>
    <property type="project" value="InterPro"/>
</dbReference>
<dbReference type="PANTHER" id="PTHR36720">
    <property type="entry name" value="TAF RNA POLYMERASE I SUBUNIT A"/>
    <property type="match status" value="1"/>
</dbReference>
<name>A0A2G5DTQ6_AQUCA</name>
<accession>A0A2G5DTQ6</accession>
<evidence type="ECO:0000313" key="3">
    <source>
        <dbReference type="Proteomes" id="UP000230069"/>
    </source>
</evidence>
<evidence type="ECO:0000256" key="1">
    <source>
        <dbReference type="SAM" id="MobiDB-lite"/>
    </source>
</evidence>
<protein>
    <submittedName>
        <fullName evidence="2">Uncharacterized protein</fullName>
    </submittedName>
</protein>
<reference evidence="2 3" key="1">
    <citation type="submission" date="2017-09" db="EMBL/GenBank/DDBJ databases">
        <title>WGS assembly of Aquilegia coerulea Goldsmith.</title>
        <authorList>
            <person name="Hodges S."/>
            <person name="Kramer E."/>
            <person name="Nordborg M."/>
            <person name="Tomkins J."/>
            <person name="Borevitz J."/>
            <person name="Derieg N."/>
            <person name="Yan J."/>
            <person name="Mihaltcheva S."/>
            <person name="Hayes R.D."/>
            <person name="Rokhsar D."/>
        </authorList>
    </citation>
    <scope>NUCLEOTIDE SEQUENCE [LARGE SCALE GENOMIC DNA]</scope>
    <source>
        <strain evidence="3">cv. Goldsmith</strain>
    </source>
</reference>
<dbReference type="AlphaFoldDB" id="A0A2G5DTQ6"/>
<dbReference type="Proteomes" id="UP000230069">
    <property type="component" value="Unassembled WGS sequence"/>
</dbReference>
<dbReference type="Pfam" id="PF14929">
    <property type="entry name" value="TAF1_subA"/>
    <property type="match status" value="1"/>
</dbReference>
<gene>
    <name evidence="2" type="ORF">AQUCO_01500426v1</name>
</gene>
<feature type="compositionally biased region" description="Polar residues" evidence="1">
    <location>
        <begin position="1"/>
        <end position="13"/>
    </location>
</feature>
<evidence type="ECO:0000313" key="2">
    <source>
        <dbReference type="EMBL" id="PIA46875.1"/>
    </source>
</evidence>
<dbReference type="GO" id="GO:0006360">
    <property type="term" value="P:transcription by RNA polymerase I"/>
    <property type="evidence" value="ECO:0007669"/>
    <property type="project" value="InterPro"/>
</dbReference>
<feature type="region of interest" description="Disordered" evidence="1">
    <location>
        <begin position="241"/>
        <end position="305"/>
    </location>
</feature>
<keyword evidence="3" id="KW-1185">Reference proteome</keyword>
<dbReference type="PANTHER" id="PTHR36720:SF1">
    <property type="entry name" value="TAF RNA POLYMERASE I SUBUNIT A"/>
    <property type="match status" value="1"/>
</dbReference>
<feature type="compositionally biased region" description="Basic and acidic residues" evidence="1">
    <location>
        <begin position="292"/>
        <end position="301"/>
    </location>
</feature>
<sequence length="612" mass="70125">MEMENDTPTTMEIETNIDEVVNNTENNDMEEKNSKRRKKQNRNKDIYRSRGNNSLRIEHCSRLSRLFNVLIQQRNWKEASGVLSVLLKGSSRERLPKENRDKYLAVMELLKKMEYDDVKPTKITQVYEIWIRKNGPMKKCPAKDKFAVQLEFVLFCLTHGMLDDAKQATVSMVHDTEYVKDPMLNMILGLIYYELWYACIPEEMKLKSSDIYEIPMLSDLSGLNSLNGDESTCCNSLNIQGAKSPARDDSASSVGNNKSKHIKSVGDIQREPSKQSFKPQNFYMEESSETSGSKEDNHDDNLTDTSVFNSRGLEAILLPIQLPELNENFGNSIYIYMRTLNDYYANAVKHLKSALYSTPPVWESLLPLVQLLLLGDKVEEAVKELENICQTSNATLPLRIKAILLECFESKNSIMLSTCYEDTLKKDPTCGHSLTRLITMHKNGDYGLMSILEMISLHLDATYAACSIWEELASSFLKVSRYDEDQFSVCGNADERHLTYMNTNPIRFIHVNSRKSWVLRCKWWSKRHFSKNAHVSEMKAGNWDLLTCKAACASHLYGPQFEYVVSVNSYLEQAGKRDQALSLQLHMKNSIMVSEQLNSEDIIMDEQSCFSN</sequence>
<dbReference type="OrthoDB" id="1899337at2759"/>